<dbReference type="GO" id="GO:0000976">
    <property type="term" value="F:transcription cis-regulatory region binding"/>
    <property type="evidence" value="ECO:0007669"/>
    <property type="project" value="TreeGrafter"/>
</dbReference>
<sequence>MQRRHATLVEVAKHAGVSLATASRVLNGSTRQVGEQLRRRVIDSARELGYLANASAQTLARNTSTLVGLVVHDISDPYFSSIAAGVTRVAEEQGLVVVLGTTSREADRESALVSTLRSHRARAVVLAGSRTAHSEETDRLAAEIEAFRAQGGRVALVSQATLDADTVVPGNYSGAQSLALRLAELGHRRFAVLGGAPHLLTATDRIAGFRDGLTQAGVSLPDRAIVPGAFTRDGGYRATRELLAAGTNATCLFAVNDVMATGALAALREAGVRVPQDMSVAGFDDIPTVRDITPQLTTVRLPLERMGEQAARLALTDGPAKEPRVVHVEGDVVVRASTAAPPPN</sequence>
<feature type="domain" description="HTH lacI-type" evidence="4">
    <location>
        <begin position="6"/>
        <end position="61"/>
    </location>
</feature>
<dbReference type="AlphaFoldDB" id="A0A2T0QAF0"/>
<reference evidence="5 6" key="1">
    <citation type="submission" date="2018-03" db="EMBL/GenBank/DDBJ databases">
        <title>Genomic Encyclopedia of Archaeal and Bacterial Type Strains, Phase II (KMG-II): from individual species to whole genera.</title>
        <authorList>
            <person name="Goeker M."/>
        </authorList>
    </citation>
    <scope>NUCLEOTIDE SEQUENCE [LARGE SCALE GENOMIC DNA]</scope>
    <source>
        <strain evidence="5 6">DSM 45601</strain>
    </source>
</reference>
<keyword evidence="3" id="KW-0804">Transcription</keyword>
<evidence type="ECO:0000259" key="4">
    <source>
        <dbReference type="PROSITE" id="PS50932"/>
    </source>
</evidence>
<dbReference type="CDD" id="cd01392">
    <property type="entry name" value="HTH_LacI"/>
    <property type="match status" value="1"/>
</dbReference>
<gene>
    <name evidence="5" type="ORF">CLV72_102491</name>
</gene>
<dbReference type="Pfam" id="PF13377">
    <property type="entry name" value="Peripla_BP_3"/>
    <property type="match status" value="1"/>
</dbReference>
<evidence type="ECO:0000256" key="1">
    <source>
        <dbReference type="ARBA" id="ARBA00023015"/>
    </source>
</evidence>
<dbReference type="InterPro" id="IPR010982">
    <property type="entry name" value="Lambda_DNA-bd_dom_sf"/>
</dbReference>
<organism evidence="5 6">
    <name type="scientific">Allonocardiopsis opalescens</name>
    <dbReference type="NCBI Taxonomy" id="1144618"/>
    <lineage>
        <taxon>Bacteria</taxon>
        <taxon>Bacillati</taxon>
        <taxon>Actinomycetota</taxon>
        <taxon>Actinomycetes</taxon>
        <taxon>Streptosporangiales</taxon>
        <taxon>Allonocardiopsis</taxon>
    </lineage>
</organism>
<name>A0A2T0QAF0_9ACTN</name>
<dbReference type="Proteomes" id="UP000237846">
    <property type="component" value="Unassembled WGS sequence"/>
</dbReference>
<dbReference type="Gene3D" id="3.40.50.2300">
    <property type="match status" value="2"/>
</dbReference>
<comment type="caution">
    <text evidence="5">The sequence shown here is derived from an EMBL/GenBank/DDBJ whole genome shotgun (WGS) entry which is preliminary data.</text>
</comment>
<dbReference type="SUPFAM" id="SSF53822">
    <property type="entry name" value="Periplasmic binding protein-like I"/>
    <property type="match status" value="1"/>
</dbReference>
<dbReference type="GO" id="GO:0003700">
    <property type="term" value="F:DNA-binding transcription factor activity"/>
    <property type="evidence" value="ECO:0007669"/>
    <property type="project" value="TreeGrafter"/>
</dbReference>
<evidence type="ECO:0000256" key="3">
    <source>
        <dbReference type="ARBA" id="ARBA00023163"/>
    </source>
</evidence>
<dbReference type="PROSITE" id="PS50932">
    <property type="entry name" value="HTH_LACI_2"/>
    <property type="match status" value="1"/>
</dbReference>
<dbReference type="RefSeq" id="WP_170140925.1">
    <property type="nucleotide sequence ID" value="NZ_PVZC01000002.1"/>
</dbReference>
<dbReference type="PROSITE" id="PS00356">
    <property type="entry name" value="HTH_LACI_1"/>
    <property type="match status" value="1"/>
</dbReference>
<dbReference type="EMBL" id="PVZC01000002">
    <property type="protein sequence ID" value="PRY00859.1"/>
    <property type="molecule type" value="Genomic_DNA"/>
</dbReference>
<keyword evidence="6" id="KW-1185">Reference proteome</keyword>
<dbReference type="InterPro" id="IPR046335">
    <property type="entry name" value="LacI/GalR-like_sensor"/>
</dbReference>
<dbReference type="InterPro" id="IPR000843">
    <property type="entry name" value="HTH_LacI"/>
</dbReference>
<evidence type="ECO:0000313" key="6">
    <source>
        <dbReference type="Proteomes" id="UP000237846"/>
    </source>
</evidence>
<dbReference type="SMART" id="SM00354">
    <property type="entry name" value="HTH_LACI"/>
    <property type="match status" value="1"/>
</dbReference>
<proteinExistence type="predicted"/>
<evidence type="ECO:0000256" key="2">
    <source>
        <dbReference type="ARBA" id="ARBA00023125"/>
    </source>
</evidence>
<dbReference type="Pfam" id="PF00356">
    <property type="entry name" value="LacI"/>
    <property type="match status" value="1"/>
</dbReference>
<dbReference type="Gene3D" id="1.10.260.40">
    <property type="entry name" value="lambda repressor-like DNA-binding domains"/>
    <property type="match status" value="1"/>
</dbReference>
<dbReference type="PANTHER" id="PTHR30146:SF153">
    <property type="entry name" value="LACTOSE OPERON REPRESSOR"/>
    <property type="match status" value="1"/>
</dbReference>
<keyword evidence="2" id="KW-0238">DNA-binding</keyword>
<dbReference type="SUPFAM" id="SSF47413">
    <property type="entry name" value="lambda repressor-like DNA-binding domains"/>
    <property type="match status" value="1"/>
</dbReference>
<accession>A0A2T0QAF0</accession>
<dbReference type="PANTHER" id="PTHR30146">
    <property type="entry name" value="LACI-RELATED TRANSCRIPTIONAL REPRESSOR"/>
    <property type="match status" value="1"/>
</dbReference>
<dbReference type="CDD" id="cd06267">
    <property type="entry name" value="PBP1_LacI_sugar_binding-like"/>
    <property type="match status" value="1"/>
</dbReference>
<protein>
    <submittedName>
        <fullName evidence="5">LacI family transcriptional regulator</fullName>
    </submittedName>
</protein>
<keyword evidence="1" id="KW-0805">Transcription regulation</keyword>
<evidence type="ECO:0000313" key="5">
    <source>
        <dbReference type="EMBL" id="PRY00859.1"/>
    </source>
</evidence>
<dbReference type="InterPro" id="IPR028082">
    <property type="entry name" value="Peripla_BP_I"/>
</dbReference>